<feature type="transmembrane region" description="Helical" evidence="1">
    <location>
        <begin position="104"/>
        <end position="129"/>
    </location>
</feature>
<organism evidence="2 3">
    <name type="scientific">Nocardia arthritidis</name>
    <dbReference type="NCBI Taxonomy" id="228602"/>
    <lineage>
        <taxon>Bacteria</taxon>
        <taxon>Bacillati</taxon>
        <taxon>Actinomycetota</taxon>
        <taxon>Actinomycetes</taxon>
        <taxon>Mycobacteriales</taxon>
        <taxon>Nocardiaceae</taxon>
        <taxon>Nocardia</taxon>
    </lineage>
</organism>
<reference evidence="2 3" key="1">
    <citation type="journal article" date="2019" name="ACS Chem. Biol.">
        <title>Identification and Mobilization of a Cryptic Antibiotic Biosynthesis Gene Locus from a Human-Pathogenic Nocardia Isolate.</title>
        <authorList>
            <person name="Herisse M."/>
            <person name="Ishida K."/>
            <person name="Porter J.L."/>
            <person name="Howden B."/>
            <person name="Hertweck C."/>
            <person name="Stinear T.P."/>
            <person name="Pidot S.J."/>
        </authorList>
    </citation>
    <scope>NUCLEOTIDE SEQUENCE [LARGE SCALE GENOMIC DNA]</scope>
    <source>
        <strain evidence="2 3">AUSMDU00012717</strain>
    </source>
</reference>
<accession>A0A6G9YDP1</accession>
<protein>
    <submittedName>
        <fullName evidence="2">Uncharacterized protein</fullName>
    </submittedName>
</protein>
<dbReference type="AlphaFoldDB" id="A0A6G9YDP1"/>
<evidence type="ECO:0000256" key="1">
    <source>
        <dbReference type="SAM" id="Phobius"/>
    </source>
</evidence>
<dbReference type="KEGG" id="nah:F5544_17595"/>
<keyword evidence="3" id="KW-1185">Reference proteome</keyword>
<proteinExistence type="predicted"/>
<name>A0A6G9YDP1_9NOCA</name>
<keyword evidence="1" id="KW-1133">Transmembrane helix</keyword>
<dbReference type="EMBL" id="CP046172">
    <property type="protein sequence ID" value="QIS11395.1"/>
    <property type="molecule type" value="Genomic_DNA"/>
</dbReference>
<evidence type="ECO:0000313" key="3">
    <source>
        <dbReference type="Proteomes" id="UP000503540"/>
    </source>
</evidence>
<dbReference type="Proteomes" id="UP000503540">
    <property type="component" value="Chromosome"/>
</dbReference>
<evidence type="ECO:0000313" key="2">
    <source>
        <dbReference type="EMBL" id="QIS11395.1"/>
    </source>
</evidence>
<sequence length="149" mass="16037">MPRTVLVITALCLVGVLIASVVGAVAYRDAADRISAMDRAKTVVTATITDDPHYDQAARRYEAQVRWVRDGKPHIATAPVGNFAARGARAQIWLTPDGTPTDPPAPACSAICTATGTAIATFTALLFLIRVGMGPIRRRWLRNRSAEPR</sequence>
<keyword evidence="1" id="KW-0812">Transmembrane</keyword>
<gene>
    <name evidence="2" type="ORF">F5544_17595</name>
</gene>
<dbReference type="RefSeq" id="WP_167474218.1">
    <property type="nucleotide sequence ID" value="NZ_CP046172.1"/>
</dbReference>
<keyword evidence="1" id="KW-0472">Membrane</keyword>